<feature type="transmembrane region" description="Helical" evidence="8">
    <location>
        <begin position="87"/>
        <end position="106"/>
    </location>
</feature>
<keyword evidence="4 8" id="KW-0812">Transmembrane</keyword>
<keyword evidence="6 8" id="KW-0472">Membrane</keyword>
<evidence type="ECO:0000256" key="3">
    <source>
        <dbReference type="ARBA" id="ARBA00022448"/>
    </source>
</evidence>
<dbReference type="InterPro" id="IPR045018">
    <property type="entry name" value="Azg-like"/>
</dbReference>
<organism evidence="9 10">
    <name type="scientific">Chrysochromulina tobinii</name>
    <dbReference type="NCBI Taxonomy" id="1460289"/>
    <lineage>
        <taxon>Eukaryota</taxon>
        <taxon>Haptista</taxon>
        <taxon>Haptophyta</taxon>
        <taxon>Prymnesiophyceae</taxon>
        <taxon>Prymnesiales</taxon>
        <taxon>Chrysochromulinaceae</taxon>
        <taxon>Chrysochromulina</taxon>
    </lineage>
</organism>
<feature type="transmembrane region" description="Helical" evidence="8">
    <location>
        <begin position="169"/>
        <end position="195"/>
    </location>
</feature>
<evidence type="ECO:0000256" key="4">
    <source>
        <dbReference type="ARBA" id="ARBA00022692"/>
    </source>
</evidence>
<dbReference type="PANTHER" id="PTHR43337:SF1">
    <property type="entry name" value="XANTHINE_URACIL PERMEASE C887.17-RELATED"/>
    <property type="match status" value="1"/>
</dbReference>
<evidence type="ECO:0000256" key="1">
    <source>
        <dbReference type="ARBA" id="ARBA00004127"/>
    </source>
</evidence>
<dbReference type="Proteomes" id="UP000037460">
    <property type="component" value="Unassembled WGS sequence"/>
</dbReference>
<keyword evidence="10" id="KW-1185">Reference proteome</keyword>
<dbReference type="GO" id="GO:0005886">
    <property type="term" value="C:plasma membrane"/>
    <property type="evidence" value="ECO:0007669"/>
    <property type="project" value="TreeGrafter"/>
</dbReference>
<comment type="similarity">
    <text evidence="2">Belongs to the nucleobase:cation symporter-2 (NCS2) (TC 2.A.40) family. Azg-like subfamily.</text>
</comment>
<evidence type="ECO:0000256" key="6">
    <source>
        <dbReference type="ARBA" id="ARBA00023136"/>
    </source>
</evidence>
<proteinExistence type="inferred from homology"/>
<evidence type="ECO:0000256" key="2">
    <source>
        <dbReference type="ARBA" id="ARBA00005697"/>
    </source>
</evidence>
<feature type="transmembrane region" description="Helical" evidence="8">
    <location>
        <begin position="674"/>
        <end position="693"/>
    </location>
</feature>
<comment type="subcellular location">
    <subcellularLocation>
        <location evidence="1">Endomembrane system</location>
        <topology evidence="1">Multi-pass membrane protein</topology>
    </subcellularLocation>
</comment>
<dbReference type="Pfam" id="PF00860">
    <property type="entry name" value="Xan_ur_permease"/>
    <property type="match status" value="2"/>
</dbReference>
<name>A0A0M0JRZ5_9EUKA</name>
<feature type="transmembrane region" description="Helical" evidence="8">
    <location>
        <begin position="522"/>
        <end position="544"/>
    </location>
</feature>
<gene>
    <name evidence="9" type="ORF">Ctob_009867</name>
</gene>
<feature type="transmembrane region" description="Helical" evidence="8">
    <location>
        <begin position="139"/>
        <end position="157"/>
    </location>
</feature>
<keyword evidence="5 8" id="KW-1133">Transmembrane helix</keyword>
<dbReference type="PANTHER" id="PTHR43337">
    <property type="entry name" value="XANTHINE/URACIL PERMEASE C887.17-RELATED"/>
    <property type="match status" value="1"/>
</dbReference>
<dbReference type="EMBL" id="JWZX01002428">
    <property type="protein sequence ID" value="KOO29364.1"/>
    <property type="molecule type" value="Genomic_DNA"/>
</dbReference>
<feature type="compositionally biased region" description="Polar residues" evidence="7">
    <location>
        <begin position="730"/>
        <end position="746"/>
    </location>
</feature>
<accession>A0A0M0JRZ5</accession>
<evidence type="ECO:0000313" key="9">
    <source>
        <dbReference type="EMBL" id="KOO29364.1"/>
    </source>
</evidence>
<feature type="transmembrane region" description="Helical" evidence="8">
    <location>
        <begin position="565"/>
        <end position="586"/>
    </location>
</feature>
<reference evidence="10" key="1">
    <citation type="journal article" date="2015" name="PLoS Genet.">
        <title>Genome Sequence and Transcriptome Analyses of Chrysochromulina tobin: Metabolic Tools for Enhanced Algal Fitness in the Prominent Order Prymnesiales (Haptophyceae).</title>
        <authorList>
            <person name="Hovde B.T."/>
            <person name="Deodato C.R."/>
            <person name="Hunsperger H.M."/>
            <person name="Ryken S.A."/>
            <person name="Yost W."/>
            <person name="Jha R.K."/>
            <person name="Patterson J."/>
            <person name="Monnat R.J. Jr."/>
            <person name="Barlow S.B."/>
            <person name="Starkenburg S.R."/>
            <person name="Cattolico R.A."/>
        </authorList>
    </citation>
    <scope>NUCLEOTIDE SEQUENCE</scope>
    <source>
        <strain evidence="10">CCMP291</strain>
    </source>
</reference>
<feature type="transmembrane region" description="Helical" evidence="8">
    <location>
        <begin position="215"/>
        <end position="233"/>
    </location>
</feature>
<keyword evidence="3" id="KW-0813">Transport</keyword>
<dbReference type="AlphaFoldDB" id="A0A0M0JRZ5"/>
<dbReference type="GO" id="GO:0015854">
    <property type="term" value="P:guanine transport"/>
    <property type="evidence" value="ECO:0007669"/>
    <property type="project" value="TreeGrafter"/>
</dbReference>
<feature type="region of interest" description="Disordered" evidence="7">
    <location>
        <begin position="726"/>
        <end position="746"/>
    </location>
</feature>
<feature type="transmembrane region" description="Helical" evidence="8">
    <location>
        <begin position="606"/>
        <end position="639"/>
    </location>
</feature>
<sequence length="746" mass="79639">MAAAVKVVTDGASFGKADARGHAGRKNNPLDNKFMGTYWDKYFKVTERGSNLTTEIRAGITTYLTSCYIMAVNPNILSVTGLNFDGLVFATAMSSCIATLIMAFWANLPFGVFPGMGTNAYFAYTVVGFKGTSVPVKPVMFAVFIEGLIFLVISLTDMRRQIFKIFPKWLMKASMAGIGLFLAHIGLQAGNGIIFSRDNPAVLVDLAPLNGEHAGVTWIGLFFFLVMSTLVMLKVKGAIMIGILLSTFTCWILAAVETPSFTYQQVCCLGEVQYPKTLNKDFYPMPGSGTGLTEPGMPKPTCMNAFDVVGKSGTKLIKGVAGVGTGDDYYTSTWVGSSVVMNSFGNWTITAPDGTVHSHMGSLSFKGNGDGRNGLGNVAGGCTETCHLMHGGFNPACFGVVMTSTTCWSGMSYVEPDRTITNAMGATFSSPEFGGSPPLTPYTKIDGFGEGCLGGAGRIPKTFTSPIEFFSPPKGAMAKEGPVAPWFGAFGCGDAGSKCWAGDIPGGTFAAWAYNDLTFNNFGAPLLVLLYIDFIGTMAFLYSAADLCGLMNEKGDNFPGCYGAFMADGIGTMVGGLLGTSSLTTYGESMTGVYEGGRTGLTALTIAFFNFLSIFLAPFFASIPTVATGPALILVGVFMIEGVKDVDWMDYMQSIPAMLTILVQPVTYRIEIGILAGLSTWIFMMVFSLRITLWMPKVWKCMPKVMQKFVADQYMQPYEKKQLADLGYTSDGSSSTKAGAETSSSA</sequence>
<evidence type="ECO:0000256" key="5">
    <source>
        <dbReference type="ARBA" id="ARBA00022989"/>
    </source>
</evidence>
<dbReference type="OrthoDB" id="431212at2759"/>
<protein>
    <submittedName>
        <fullName evidence="9">Integral membrane transport protein</fullName>
    </submittedName>
</protein>
<dbReference type="GO" id="GO:0015853">
    <property type="term" value="P:adenine transport"/>
    <property type="evidence" value="ECO:0007669"/>
    <property type="project" value="TreeGrafter"/>
</dbReference>
<dbReference type="GO" id="GO:0012505">
    <property type="term" value="C:endomembrane system"/>
    <property type="evidence" value="ECO:0007669"/>
    <property type="project" value="UniProtKB-SubCell"/>
</dbReference>
<dbReference type="GO" id="GO:0005345">
    <property type="term" value="F:purine nucleobase transmembrane transporter activity"/>
    <property type="evidence" value="ECO:0007669"/>
    <property type="project" value="TreeGrafter"/>
</dbReference>
<evidence type="ECO:0000313" key="10">
    <source>
        <dbReference type="Proteomes" id="UP000037460"/>
    </source>
</evidence>
<comment type="caution">
    <text evidence="9">The sequence shown here is derived from an EMBL/GenBank/DDBJ whole genome shotgun (WGS) entry which is preliminary data.</text>
</comment>
<evidence type="ECO:0000256" key="8">
    <source>
        <dbReference type="SAM" id="Phobius"/>
    </source>
</evidence>
<evidence type="ECO:0000256" key="7">
    <source>
        <dbReference type="SAM" id="MobiDB-lite"/>
    </source>
</evidence>
<dbReference type="InterPro" id="IPR006043">
    <property type="entry name" value="NCS2"/>
</dbReference>